<evidence type="ECO:0000256" key="6">
    <source>
        <dbReference type="ARBA" id="ARBA00023055"/>
    </source>
</evidence>
<feature type="compositionally biased region" description="Low complexity" evidence="12">
    <location>
        <begin position="728"/>
        <end position="750"/>
    </location>
</feature>
<evidence type="ECO:0000256" key="10">
    <source>
        <dbReference type="PROSITE-ProRule" id="PRU00243"/>
    </source>
</evidence>
<evidence type="ECO:0000256" key="1">
    <source>
        <dbReference type="ARBA" id="ARBA00004370"/>
    </source>
</evidence>
<dbReference type="PANTHER" id="PTHR10407:SF15">
    <property type="entry name" value="HUNTINGTIN INTERACTING PROTEIN 1"/>
    <property type="match status" value="1"/>
</dbReference>
<feature type="compositionally biased region" description="Polar residues" evidence="12">
    <location>
        <begin position="674"/>
        <end position="691"/>
    </location>
</feature>
<keyword evidence="11" id="KW-0175">Coiled coil</keyword>
<dbReference type="FunFam" id="1.25.40.90:FF:000021">
    <property type="entry name" value="Cytoskeleton assembly control protein Sla2"/>
    <property type="match status" value="1"/>
</dbReference>
<dbReference type="InterPro" id="IPR008942">
    <property type="entry name" value="ENTH_VHS"/>
</dbReference>
<keyword evidence="7" id="KW-0446">Lipid-binding</keyword>
<comment type="subcellular location">
    <subcellularLocation>
        <location evidence="2">Cytoplasm</location>
    </subcellularLocation>
    <subcellularLocation>
        <location evidence="1">Membrane</location>
    </subcellularLocation>
</comment>
<comment type="caution">
    <text evidence="16">The sequence shown here is derived from an EMBL/GenBank/DDBJ whole genome shotgun (WGS) entry which is preliminary data.</text>
</comment>
<dbReference type="Proteomes" id="UP000070168">
    <property type="component" value="Unassembled WGS sequence"/>
</dbReference>
<comment type="caution">
    <text evidence="10">Lacks conserved residue(s) required for the propagation of feature annotation.</text>
</comment>
<dbReference type="Gene3D" id="1.20.1410.10">
    <property type="entry name" value="I/LWEQ domain"/>
    <property type="match status" value="1"/>
</dbReference>
<dbReference type="GO" id="GO:0080025">
    <property type="term" value="F:phosphatidylinositol-3,5-bisphosphate binding"/>
    <property type="evidence" value="ECO:0007669"/>
    <property type="project" value="TreeGrafter"/>
</dbReference>
<dbReference type="FunFam" id="1.20.1410.10:FF:000004">
    <property type="entry name" value="Cytoskeleton assembly control protein Sla2"/>
    <property type="match status" value="1"/>
</dbReference>
<feature type="domain" description="ENTH" evidence="13">
    <location>
        <begin position="1039"/>
        <end position="1168"/>
    </location>
</feature>
<evidence type="ECO:0000259" key="14">
    <source>
        <dbReference type="PROSITE" id="PS50945"/>
    </source>
</evidence>
<dbReference type="SMART" id="SM00307">
    <property type="entry name" value="ILWEQ"/>
    <property type="match status" value="1"/>
</dbReference>
<keyword evidence="4" id="KW-0813">Transport</keyword>
<evidence type="ECO:0000256" key="12">
    <source>
        <dbReference type="SAM" id="MobiDB-lite"/>
    </source>
</evidence>
<dbReference type="GO" id="GO:0006869">
    <property type="term" value="P:lipid transport"/>
    <property type="evidence" value="ECO:0007669"/>
    <property type="project" value="UniProtKB-KW"/>
</dbReference>
<dbReference type="GO" id="GO:0051015">
    <property type="term" value="F:actin filament binding"/>
    <property type="evidence" value="ECO:0007669"/>
    <property type="project" value="TreeGrafter"/>
</dbReference>
<organism evidence="16 17">
    <name type="scientific">Penicillium patulum</name>
    <name type="common">Penicillium griseofulvum</name>
    <dbReference type="NCBI Taxonomy" id="5078"/>
    <lineage>
        <taxon>Eukaryota</taxon>
        <taxon>Fungi</taxon>
        <taxon>Dikarya</taxon>
        <taxon>Ascomycota</taxon>
        <taxon>Pezizomycotina</taxon>
        <taxon>Eurotiomycetes</taxon>
        <taxon>Eurotiomycetidae</taxon>
        <taxon>Eurotiales</taxon>
        <taxon>Aspergillaceae</taxon>
        <taxon>Penicillium</taxon>
    </lineage>
</organism>
<dbReference type="InterPro" id="IPR035964">
    <property type="entry name" value="I/LWEQ_dom_sf"/>
</dbReference>
<feature type="compositionally biased region" description="Basic and acidic residues" evidence="12">
    <location>
        <begin position="649"/>
        <end position="665"/>
    </location>
</feature>
<name>A0A135L9T3_PENPA</name>
<keyword evidence="5" id="KW-0963">Cytoplasm</keyword>
<dbReference type="PROSITE" id="PS50945">
    <property type="entry name" value="I_LWEQ"/>
    <property type="match status" value="1"/>
</dbReference>
<feature type="compositionally biased region" description="Basic and acidic residues" evidence="12">
    <location>
        <begin position="569"/>
        <end position="578"/>
    </location>
</feature>
<evidence type="ECO:0000256" key="7">
    <source>
        <dbReference type="ARBA" id="ARBA00023121"/>
    </source>
</evidence>
<dbReference type="InterPro" id="IPR011417">
    <property type="entry name" value="ANTH_dom"/>
</dbReference>
<dbReference type="SUPFAM" id="SSF109885">
    <property type="entry name" value="I/LWEQ domain"/>
    <property type="match status" value="1"/>
</dbReference>
<keyword evidence="8 10" id="KW-0472">Membrane</keyword>
<dbReference type="GO" id="GO:0030136">
    <property type="term" value="C:clathrin-coated vesicle"/>
    <property type="evidence" value="ECO:0007669"/>
    <property type="project" value="TreeGrafter"/>
</dbReference>
<feature type="transmembrane region" description="Helical" evidence="10">
    <location>
        <begin position="60"/>
        <end position="84"/>
    </location>
</feature>
<dbReference type="GO" id="GO:0032051">
    <property type="term" value="F:clathrin light chain binding"/>
    <property type="evidence" value="ECO:0007669"/>
    <property type="project" value="TreeGrafter"/>
</dbReference>
<dbReference type="GO" id="GO:0048268">
    <property type="term" value="P:clathrin coat assembly"/>
    <property type="evidence" value="ECO:0007669"/>
    <property type="project" value="TreeGrafter"/>
</dbReference>
<protein>
    <submittedName>
        <fullName evidence="16">Uncharacterized protein</fullName>
    </submittedName>
</protein>
<evidence type="ECO:0000256" key="4">
    <source>
        <dbReference type="ARBA" id="ARBA00022448"/>
    </source>
</evidence>
<dbReference type="SMART" id="SM00273">
    <property type="entry name" value="ENTH"/>
    <property type="match status" value="1"/>
</dbReference>
<proteinExistence type="inferred from homology"/>
<dbReference type="GO" id="GO:0035615">
    <property type="term" value="F:clathrin adaptor activity"/>
    <property type="evidence" value="ECO:0007669"/>
    <property type="project" value="TreeGrafter"/>
</dbReference>
<dbReference type="SUPFAM" id="SSF48464">
    <property type="entry name" value="ENTH/VHS domain"/>
    <property type="match status" value="1"/>
</dbReference>
<evidence type="ECO:0000256" key="3">
    <source>
        <dbReference type="ARBA" id="ARBA00010135"/>
    </source>
</evidence>
<feature type="compositionally biased region" description="Basic and acidic residues" evidence="12">
    <location>
        <begin position="930"/>
        <end position="946"/>
    </location>
</feature>
<evidence type="ECO:0000259" key="15">
    <source>
        <dbReference type="PROSITE" id="PS51847"/>
    </source>
</evidence>
<dbReference type="EMBL" id="LHQR01000069">
    <property type="protein sequence ID" value="KXG45748.1"/>
    <property type="molecule type" value="Genomic_DNA"/>
</dbReference>
<feature type="domain" description="SMP-LTD" evidence="15">
    <location>
        <begin position="328"/>
        <end position="521"/>
    </location>
</feature>
<dbReference type="GO" id="GO:0016020">
    <property type="term" value="C:membrane"/>
    <property type="evidence" value="ECO:0007669"/>
    <property type="project" value="UniProtKB-SubCell"/>
</dbReference>
<feature type="compositionally biased region" description="Polar residues" evidence="12">
    <location>
        <begin position="605"/>
        <end position="637"/>
    </location>
</feature>
<dbReference type="PROSITE" id="PS51847">
    <property type="entry name" value="SMP"/>
    <property type="match status" value="1"/>
</dbReference>
<dbReference type="PROSITE" id="PS50942">
    <property type="entry name" value="ENTH"/>
    <property type="match status" value="1"/>
</dbReference>
<feature type="coiled-coil region" evidence="11">
    <location>
        <begin position="1336"/>
        <end position="1610"/>
    </location>
</feature>
<dbReference type="GeneID" id="63707617"/>
<comment type="similarity">
    <text evidence="3">Belongs to the SLA2 family.</text>
</comment>
<evidence type="ECO:0000259" key="13">
    <source>
        <dbReference type="PROSITE" id="PS50942"/>
    </source>
</evidence>
<dbReference type="GO" id="GO:0043325">
    <property type="term" value="F:phosphatidylinositol-3,4-bisphosphate binding"/>
    <property type="evidence" value="ECO:0007669"/>
    <property type="project" value="TreeGrafter"/>
</dbReference>
<dbReference type="PANTHER" id="PTHR10407">
    <property type="entry name" value="HUNTINGTIN INTERACTING PROTEIN 1"/>
    <property type="match status" value="1"/>
</dbReference>
<dbReference type="STRING" id="5078.A0A135L9T3"/>
<evidence type="ECO:0000256" key="11">
    <source>
        <dbReference type="SAM" id="Coils"/>
    </source>
</evidence>
<evidence type="ECO:0000256" key="2">
    <source>
        <dbReference type="ARBA" id="ARBA00004496"/>
    </source>
</evidence>
<keyword evidence="6" id="KW-0445">Lipid transport</keyword>
<evidence type="ECO:0000313" key="16">
    <source>
        <dbReference type="EMBL" id="KXG45748.1"/>
    </source>
</evidence>
<feature type="region of interest" description="Disordered" evidence="12">
    <location>
        <begin position="1314"/>
        <end position="1334"/>
    </location>
</feature>
<dbReference type="InterPro" id="IPR031468">
    <property type="entry name" value="SMP_LBD"/>
</dbReference>
<feature type="domain" description="I/LWEQ" evidence="14">
    <location>
        <begin position="1838"/>
        <end position="2081"/>
    </location>
</feature>
<dbReference type="GO" id="GO:0030479">
    <property type="term" value="C:actin cortical patch"/>
    <property type="evidence" value="ECO:0007669"/>
    <property type="project" value="TreeGrafter"/>
</dbReference>
<dbReference type="CDD" id="cd21675">
    <property type="entry name" value="SMP_TEX2"/>
    <property type="match status" value="1"/>
</dbReference>
<feature type="compositionally biased region" description="Polar residues" evidence="12">
    <location>
        <begin position="958"/>
        <end position="973"/>
    </location>
</feature>
<feature type="coiled-coil region" evidence="11">
    <location>
        <begin position="2040"/>
        <end position="2067"/>
    </location>
</feature>
<dbReference type="InterPro" id="IPR013809">
    <property type="entry name" value="ENTH"/>
</dbReference>
<dbReference type="OrthoDB" id="10262320at2759"/>
<feature type="compositionally biased region" description="Polar residues" evidence="12">
    <location>
        <begin position="917"/>
        <end position="929"/>
    </location>
</feature>
<feature type="region of interest" description="Disordered" evidence="12">
    <location>
        <begin position="542"/>
        <end position="973"/>
    </location>
</feature>
<dbReference type="GO" id="GO:0006897">
    <property type="term" value="P:endocytosis"/>
    <property type="evidence" value="ECO:0007669"/>
    <property type="project" value="InterPro"/>
</dbReference>
<evidence type="ECO:0000256" key="9">
    <source>
        <dbReference type="ARBA" id="ARBA00023203"/>
    </source>
</evidence>
<keyword evidence="17" id="KW-1185">Reference proteome</keyword>
<keyword evidence="9" id="KW-0009">Actin-binding</keyword>
<dbReference type="GO" id="GO:0007015">
    <property type="term" value="P:actin filament organization"/>
    <property type="evidence" value="ECO:0007669"/>
    <property type="project" value="TreeGrafter"/>
</dbReference>
<sequence>MRLLIPEVPFRFLTAGRIKRGTNGSTCNVMLSEVALPNYGAFDPPTLIDWFPMGSLASFLFVYALGGITFIPLVLSLILLHAYLTLPSAPQPSQSCDKAFDPVRQPTDHDFSLKSGTDQLAEKFHRTHESDVAAGYFAVCREYVPGGVNGKPPERTTPAGEVVAAESPSVYQTMYRSLFDRKQTPSIDPAKANGKTTRRGRNVFYIVLRHGHLMLYDDVNQVEVRYVISLAHHDVTIYGGEEGDIPEGELWLKRNAICLSRRLASLGDLGGPTPPFYLFSENLSEKEDFYIAMLQNQNRLWDSSDRPPKHQEFDTKHIVTLVQRLHSSEEQLQTRWINAFLGRWFLAMYRTPELEESVRSKIVKKISRVNKPNFISKIGLQRIDMGEGAPFITNPRLKDLTVDGNCCVEADLQYTGNFRLEISATVRIDLGPRFKAREVDIVLAVVLKKLEGHLLVRFKPPPSNRIWMSFETTPKMEMDIEPIVSSKQITYGLILRTIESKIREVVAESIVLPFWDDIPFHNTSGQAFRGGIWQQDIPESSAQVEIPEIPDESSEAPPTPKSVVSDPLEVLRSKDDRTMSMPILSESGTGTAKKKPRKDLKSSHSDLQSNSSTANSTSVERSDSTQLPRAIRSQTFSHAADPIVTADNAKVDKVASENKGEERSHATSAMIEISNRSPPTSPQRTPGTSPPTGGLMMPENAVHSRESSIPDSIDSASFTHESLIQRPSSTRTESGSFSSLRNSRGSSTTSVASDTARRRSTIETITKTFAPSDDRTPGPMTLGQATAAAKKWGWSVFGKGDPNNNQEASRAPPATALNQPIGRGHPHPPLGTPLPRPDKYALKRNAGTLPKRKPVAAHTVPERPKTGDQQSPPSPLPRRKQMAPEVRVDQGTDELLVVEAPQESEPNSPAPGDPESDSSLIAPTPIESETSLKAEQPEADSEKQEELPVVETPRSVEQAPSSTPGSHEALSSTGREAFEVQTRIGLGVAKTLGQAPAFPFPINVIARTPTVCALSGFETVNATNLPTFFHFPLSTYPNGHNETEADLAINIRKATSIEETAPKRKHVRSCIVYTWDHKSSAAFWAGMKVQPVLADEVQTFKALITIHKVLQEGHPMVVREAQQHSNWIDSLMRGVGGDGVRGYAPLIREYVFFLEAKLNFHRNHPEFNGLFEYEEYISLKSINDPNEGYETITDLMALQDQIDSFQKLIFSNFQSGTNNECRISALVPLVQESYGIYKFITSMLRAMHTTTGEDEALEPLRGRYDAQHHRLVRFYYECSNLRYLTGLITIPKLPQDPPSLLAEDDDRPALPRRPAREVEHQPSPPPKVAAEPEPINDFWTNEAKRQQEEYEAEQQRLQQQWEEQQRQQVLAQQQAQNDFEEQQRLQAEQQRLAQEQLLRDQYQTHTQGRLAELEQENLNARAQYERDQLMLQQYDRRVKEVEEQMNHLTSNLNLQNASKDDQIRSLQEQVNTWRSKYEALAKLYSQLRQEHLDLLQTTKSLKLKAASAQEAIDRREKLERELKTKNLELADMIRERDRALHDRDRLTGTNKDDLEKVKRELRMALERAENAERSKGTEISSLLSKYNREMADLEESLRIKTRALDEHSSRNNDRQEDLDLSLREKDEEIEVYKSGMEQALMELEELRLSQGDVDHALDSQIDTVLHGAVAKINDIIDSVLQTGVQRVDDALYELDSSMQAGNQNASPPYVLSQIEKASASATEFSTAFNNFIADGPNSPHAEIIRTVSVFSGSVSDVLSNTKGLIRFATDDKSSDHLVNAARKSAQATVRFFRGLQSFRLEGLEPLQKTDVVINNNLEVQRDLQALSKLVDSFAPKHTKISTNGDLGDLVDQELLKAADAIDAAAQRLAKLKNKPRDGYSTYELRINDVILAAAIAVTNAISELIKAATETQQEIVREGRGSSSRTAFYKKNNRWTEGLISAAKAVASSTNTLIETADGVISGRNSPEQLIVASNDVAASTAQLVAASRVKATFMSKTQDRLETASKAVGAACRALVRQVQDIIKEKNRDGDEGEDYGKLSSHEFKVREMEQQVEILQLENGLARARQRLGEMRKISYQED</sequence>
<dbReference type="CDD" id="cd17007">
    <property type="entry name" value="ANTH_N_Sla2p"/>
    <property type="match status" value="1"/>
</dbReference>
<keyword evidence="10" id="KW-1133">Transmembrane helix</keyword>
<accession>A0A135L9T3</accession>
<dbReference type="Pfam" id="PF07651">
    <property type="entry name" value="ANTH"/>
    <property type="match status" value="1"/>
</dbReference>
<evidence type="ECO:0000256" key="8">
    <source>
        <dbReference type="ARBA" id="ARBA00023136"/>
    </source>
</evidence>
<evidence type="ECO:0000313" key="17">
    <source>
        <dbReference type="Proteomes" id="UP000070168"/>
    </source>
</evidence>
<dbReference type="InterPro" id="IPR030224">
    <property type="entry name" value="Sla2_fam"/>
</dbReference>
<gene>
    <name evidence="16" type="ORF">PGRI_046040</name>
</gene>
<feature type="compositionally biased region" description="Polar residues" evidence="12">
    <location>
        <begin position="709"/>
        <end position="727"/>
    </location>
</feature>
<dbReference type="Pfam" id="PF15413">
    <property type="entry name" value="PH_11"/>
    <property type="match status" value="1"/>
</dbReference>
<dbReference type="Pfam" id="PF01608">
    <property type="entry name" value="I_LWEQ"/>
    <property type="match status" value="1"/>
</dbReference>
<dbReference type="InterPro" id="IPR002558">
    <property type="entry name" value="ILWEQ_dom"/>
</dbReference>
<dbReference type="RefSeq" id="XP_040644284.1">
    <property type="nucleotide sequence ID" value="XM_040792317.1"/>
</dbReference>
<dbReference type="Gene3D" id="1.25.40.90">
    <property type="match status" value="1"/>
</dbReference>
<evidence type="ECO:0000256" key="5">
    <source>
        <dbReference type="ARBA" id="ARBA00022490"/>
    </source>
</evidence>
<reference evidence="16 17" key="1">
    <citation type="journal article" date="2016" name="BMC Genomics">
        <title>Genome sequencing and secondary metabolism of the postharvest pathogen Penicillium griseofulvum.</title>
        <authorList>
            <person name="Banani H."/>
            <person name="Marcet-Houben M."/>
            <person name="Ballester A.R."/>
            <person name="Abbruscato P."/>
            <person name="Gonzalez-Candelas L."/>
            <person name="Gabaldon T."/>
            <person name="Spadaro D."/>
        </authorList>
    </citation>
    <scope>NUCLEOTIDE SEQUENCE [LARGE SCALE GENOMIC DNA]</scope>
    <source>
        <strain evidence="16 17">PG3</strain>
    </source>
</reference>
<keyword evidence="10" id="KW-0812">Transmembrane</keyword>